<dbReference type="SUPFAM" id="SSF53098">
    <property type="entry name" value="Ribonuclease H-like"/>
    <property type="match status" value="1"/>
</dbReference>
<dbReference type="KEGG" id="psoj:PHYSODRAFT_496077"/>
<dbReference type="PANTHER" id="PTHR47611:SF3">
    <property type="entry name" value="HAT C-TERMINAL DIMERISATION DOMAIN-CONTAINING PROTEIN"/>
    <property type="match status" value="1"/>
</dbReference>
<dbReference type="GO" id="GO:0046983">
    <property type="term" value="F:protein dimerization activity"/>
    <property type="evidence" value="ECO:0007669"/>
    <property type="project" value="InterPro"/>
</dbReference>
<dbReference type="SMR" id="G4Z4I5"/>
<proteinExistence type="predicted"/>
<dbReference type="RefSeq" id="XP_009522905.1">
    <property type="nucleotide sequence ID" value="XM_009524610.1"/>
</dbReference>
<dbReference type="STRING" id="1094619.G4Z4I5"/>
<evidence type="ECO:0000259" key="1">
    <source>
        <dbReference type="Pfam" id="PF05699"/>
    </source>
</evidence>
<dbReference type="GeneID" id="20657261"/>
<accession>G4Z4I5</accession>
<feature type="domain" description="HAT C-terminal dimerisation" evidence="1">
    <location>
        <begin position="1"/>
        <end position="66"/>
    </location>
</feature>
<dbReference type="InParanoid" id="G4Z4I5"/>
<dbReference type="Proteomes" id="UP000002640">
    <property type="component" value="Unassembled WGS sequence"/>
</dbReference>
<name>G4Z4I5_PHYSP</name>
<dbReference type="PANTHER" id="PTHR47611">
    <property type="entry name" value="HAT DIMERISATION DOMAIN, C-TERMINAL"/>
    <property type="match status" value="1"/>
</dbReference>
<evidence type="ECO:0000313" key="3">
    <source>
        <dbReference type="Proteomes" id="UP000002640"/>
    </source>
</evidence>
<keyword evidence="3" id="KW-1185">Reference proteome</keyword>
<protein>
    <recommendedName>
        <fullName evidence="1">HAT C-terminal dimerisation domain-containing protein</fullName>
    </recommendedName>
</protein>
<dbReference type="InterPro" id="IPR008906">
    <property type="entry name" value="HATC_C_dom"/>
</dbReference>
<feature type="non-terminal residue" evidence="2">
    <location>
        <position position="1"/>
    </location>
</feature>
<dbReference type="AlphaFoldDB" id="G4Z4I5"/>
<dbReference type="Pfam" id="PF05699">
    <property type="entry name" value="Dimer_Tnp_hAT"/>
    <property type="match status" value="1"/>
</dbReference>
<dbReference type="InterPro" id="IPR012337">
    <property type="entry name" value="RNaseH-like_sf"/>
</dbReference>
<reference evidence="2 3" key="1">
    <citation type="journal article" date="2006" name="Science">
        <title>Phytophthora genome sequences uncover evolutionary origins and mechanisms of pathogenesis.</title>
        <authorList>
            <person name="Tyler B.M."/>
            <person name="Tripathy S."/>
            <person name="Zhang X."/>
            <person name="Dehal P."/>
            <person name="Jiang R.H."/>
            <person name="Aerts A."/>
            <person name="Arredondo F.D."/>
            <person name="Baxter L."/>
            <person name="Bensasson D."/>
            <person name="Beynon J.L."/>
            <person name="Chapman J."/>
            <person name="Damasceno C.M."/>
            <person name="Dorrance A.E."/>
            <person name="Dou D."/>
            <person name="Dickerman A.W."/>
            <person name="Dubchak I.L."/>
            <person name="Garbelotto M."/>
            <person name="Gijzen M."/>
            <person name="Gordon S.G."/>
            <person name="Govers F."/>
            <person name="Grunwald N.J."/>
            <person name="Huang W."/>
            <person name="Ivors K.L."/>
            <person name="Jones R.W."/>
            <person name="Kamoun S."/>
            <person name="Krampis K."/>
            <person name="Lamour K.H."/>
            <person name="Lee M.K."/>
            <person name="McDonald W.H."/>
            <person name="Medina M."/>
            <person name="Meijer H.J."/>
            <person name="Nordberg E.K."/>
            <person name="Maclean D.J."/>
            <person name="Ospina-Giraldo M.D."/>
            <person name="Morris P.F."/>
            <person name="Phuntumart V."/>
            <person name="Putnam N.H."/>
            <person name="Rash S."/>
            <person name="Rose J.K."/>
            <person name="Sakihama Y."/>
            <person name="Salamov A.A."/>
            <person name="Savidor A."/>
            <person name="Scheuring C.F."/>
            <person name="Smith B.M."/>
            <person name="Sobral B.W."/>
            <person name="Terry A."/>
            <person name="Torto-Alalibo T.A."/>
            <person name="Win J."/>
            <person name="Xu Z."/>
            <person name="Zhang H."/>
            <person name="Grigoriev I.V."/>
            <person name="Rokhsar D.S."/>
            <person name="Boore J.L."/>
        </authorList>
    </citation>
    <scope>NUCLEOTIDE SEQUENCE [LARGE SCALE GENOMIC DNA]</scope>
    <source>
        <strain evidence="2 3">P6497</strain>
    </source>
</reference>
<dbReference type="EMBL" id="JH159153">
    <property type="protein sequence ID" value="EGZ20188.1"/>
    <property type="molecule type" value="Genomic_DNA"/>
</dbReference>
<sequence length="85" mass="9504">NPLKWWTKERRGKYPIIAALARKWLGCIATSVPSERAFSQSGNVVTSKRCSLDPEIIRDIMFVGENYAEDDDNLPSDESGGSDKD</sequence>
<gene>
    <name evidence="2" type="ORF">PHYSODRAFT_496077</name>
</gene>
<evidence type="ECO:0000313" key="2">
    <source>
        <dbReference type="EMBL" id="EGZ20188.1"/>
    </source>
</evidence>
<organism evidence="2 3">
    <name type="scientific">Phytophthora sojae (strain P6497)</name>
    <name type="common">Soybean stem and root rot agent</name>
    <name type="synonym">Phytophthora megasperma f. sp. glycines</name>
    <dbReference type="NCBI Taxonomy" id="1094619"/>
    <lineage>
        <taxon>Eukaryota</taxon>
        <taxon>Sar</taxon>
        <taxon>Stramenopiles</taxon>
        <taxon>Oomycota</taxon>
        <taxon>Peronosporomycetes</taxon>
        <taxon>Peronosporales</taxon>
        <taxon>Peronosporaceae</taxon>
        <taxon>Phytophthora</taxon>
    </lineage>
</organism>